<dbReference type="PROSITE" id="PS50222">
    <property type="entry name" value="EF_HAND_2"/>
    <property type="match status" value="1"/>
</dbReference>
<organism evidence="3 4">
    <name type="scientific">Dreissena polymorpha</name>
    <name type="common">Zebra mussel</name>
    <name type="synonym">Mytilus polymorpha</name>
    <dbReference type="NCBI Taxonomy" id="45954"/>
    <lineage>
        <taxon>Eukaryota</taxon>
        <taxon>Metazoa</taxon>
        <taxon>Spiralia</taxon>
        <taxon>Lophotrochozoa</taxon>
        <taxon>Mollusca</taxon>
        <taxon>Bivalvia</taxon>
        <taxon>Autobranchia</taxon>
        <taxon>Heteroconchia</taxon>
        <taxon>Euheterodonta</taxon>
        <taxon>Imparidentia</taxon>
        <taxon>Neoheterodontei</taxon>
        <taxon>Myida</taxon>
        <taxon>Dreissenoidea</taxon>
        <taxon>Dreissenidae</taxon>
        <taxon>Dreissena</taxon>
    </lineage>
</organism>
<accession>A0A9D4LMC3</accession>
<protein>
    <recommendedName>
        <fullName evidence="2">EF-hand domain-containing protein</fullName>
    </recommendedName>
</protein>
<reference evidence="3" key="2">
    <citation type="submission" date="2020-11" db="EMBL/GenBank/DDBJ databases">
        <authorList>
            <person name="McCartney M.A."/>
            <person name="Auch B."/>
            <person name="Kono T."/>
            <person name="Mallez S."/>
            <person name="Becker A."/>
            <person name="Gohl D.M."/>
            <person name="Silverstein K.A.T."/>
            <person name="Koren S."/>
            <person name="Bechman K.B."/>
            <person name="Herman A."/>
            <person name="Abrahante J.E."/>
            <person name="Garbe J."/>
        </authorList>
    </citation>
    <scope>NUCLEOTIDE SEQUENCE</scope>
    <source>
        <strain evidence="3">Duluth1</strain>
        <tissue evidence="3">Whole animal</tissue>
    </source>
</reference>
<gene>
    <name evidence="3" type="ORF">DPMN_023262</name>
</gene>
<name>A0A9D4LMC3_DREPO</name>
<dbReference type="Gene3D" id="1.10.238.10">
    <property type="entry name" value="EF-hand"/>
    <property type="match status" value="1"/>
</dbReference>
<dbReference type="PROSITE" id="PS00018">
    <property type="entry name" value="EF_HAND_1"/>
    <property type="match status" value="1"/>
</dbReference>
<reference evidence="3" key="1">
    <citation type="journal article" date="2019" name="bioRxiv">
        <title>The Genome of the Zebra Mussel, Dreissena polymorpha: A Resource for Invasive Species Research.</title>
        <authorList>
            <person name="McCartney M.A."/>
            <person name="Auch B."/>
            <person name="Kono T."/>
            <person name="Mallez S."/>
            <person name="Zhang Y."/>
            <person name="Obille A."/>
            <person name="Becker A."/>
            <person name="Abrahante J.E."/>
            <person name="Garbe J."/>
            <person name="Badalamenti J.P."/>
            <person name="Herman A."/>
            <person name="Mangelson H."/>
            <person name="Liachko I."/>
            <person name="Sullivan S."/>
            <person name="Sone E.D."/>
            <person name="Koren S."/>
            <person name="Silverstein K.A.T."/>
            <person name="Beckman K.B."/>
            <person name="Gohl D.M."/>
        </authorList>
    </citation>
    <scope>NUCLEOTIDE SEQUENCE</scope>
    <source>
        <strain evidence="3">Duluth1</strain>
        <tissue evidence="3">Whole animal</tissue>
    </source>
</reference>
<dbReference type="SUPFAM" id="SSF47473">
    <property type="entry name" value="EF-hand"/>
    <property type="match status" value="1"/>
</dbReference>
<keyword evidence="1" id="KW-0106">Calcium</keyword>
<evidence type="ECO:0000313" key="3">
    <source>
        <dbReference type="EMBL" id="KAH3860364.1"/>
    </source>
</evidence>
<dbReference type="InterPro" id="IPR018247">
    <property type="entry name" value="EF_Hand_1_Ca_BS"/>
</dbReference>
<proteinExistence type="predicted"/>
<evidence type="ECO:0000313" key="4">
    <source>
        <dbReference type="Proteomes" id="UP000828390"/>
    </source>
</evidence>
<dbReference type="Proteomes" id="UP000828390">
    <property type="component" value="Unassembled WGS sequence"/>
</dbReference>
<dbReference type="EMBL" id="JAIWYP010000002">
    <property type="protein sequence ID" value="KAH3860364.1"/>
    <property type="molecule type" value="Genomic_DNA"/>
</dbReference>
<evidence type="ECO:0000259" key="2">
    <source>
        <dbReference type="PROSITE" id="PS50222"/>
    </source>
</evidence>
<dbReference type="InterPro" id="IPR002048">
    <property type="entry name" value="EF_hand_dom"/>
</dbReference>
<dbReference type="GO" id="GO:0005509">
    <property type="term" value="F:calcium ion binding"/>
    <property type="evidence" value="ECO:0007669"/>
    <property type="project" value="InterPro"/>
</dbReference>
<evidence type="ECO:0000256" key="1">
    <source>
        <dbReference type="ARBA" id="ARBA00022837"/>
    </source>
</evidence>
<sequence length="133" mass="15279">MATREEIVVGRKDGRRSDNHIIPTLLEKHRDELLNALKACMEESSLSLSAENLEDLTDALFDAADEDKSGTITFEELRNEIEKHPGVIENLTFRWFSAMGWSRALPILLDDPDDHLDSHRHMFSSVRKTQRSF</sequence>
<keyword evidence="4" id="KW-1185">Reference proteome</keyword>
<comment type="caution">
    <text evidence="3">The sequence shown here is derived from an EMBL/GenBank/DDBJ whole genome shotgun (WGS) entry which is preliminary data.</text>
</comment>
<dbReference type="AlphaFoldDB" id="A0A9D4LMC3"/>
<dbReference type="Pfam" id="PF13202">
    <property type="entry name" value="EF-hand_5"/>
    <property type="match status" value="1"/>
</dbReference>
<feature type="domain" description="EF-hand" evidence="2">
    <location>
        <begin position="52"/>
        <end position="87"/>
    </location>
</feature>
<dbReference type="InterPro" id="IPR011992">
    <property type="entry name" value="EF-hand-dom_pair"/>
</dbReference>